<keyword evidence="1" id="KW-1133">Transmembrane helix</keyword>
<dbReference type="AlphaFoldDB" id="Q1Z8E0"/>
<keyword evidence="1" id="KW-0812">Transmembrane</keyword>
<dbReference type="RefSeq" id="WP_006232287.1">
    <property type="nucleotide sequence ID" value="NZ_CH724135.1"/>
</dbReference>
<proteinExistence type="predicted"/>
<sequence length="68" mass="7955">MHTMHTMTMMPFSMIFMWILMIAFVYLIIKAIKQDNKSPSSSAIEVAKCRFANGEITREELKEIKKEL</sequence>
<comment type="caution">
    <text evidence="2">The sequence shown here is derived from an EMBL/GenBank/DDBJ whole genome shotgun (WGS) entry which is preliminary data.</text>
</comment>
<evidence type="ECO:0008006" key="4">
    <source>
        <dbReference type="Google" id="ProtNLM"/>
    </source>
</evidence>
<evidence type="ECO:0000313" key="3">
    <source>
        <dbReference type="Proteomes" id="UP000003789"/>
    </source>
</evidence>
<dbReference type="Proteomes" id="UP000003789">
    <property type="component" value="Unassembled WGS sequence"/>
</dbReference>
<dbReference type="EMBL" id="AAPH01000002">
    <property type="protein sequence ID" value="EAS45168.1"/>
    <property type="molecule type" value="Genomic_DNA"/>
</dbReference>
<name>Q1Z8E0_9GAMM</name>
<accession>Q1Z8E0</accession>
<feature type="transmembrane region" description="Helical" evidence="1">
    <location>
        <begin position="12"/>
        <end position="29"/>
    </location>
</feature>
<dbReference type="OrthoDB" id="6215753at2"/>
<evidence type="ECO:0000256" key="1">
    <source>
        <dbReference type="SAM" id="Phobius"/>
    </source>
</evidence>
<gene>
    <name evidence="2" type="ORF">P3TCK_21830</name>
</gene>
<protein>
    <recommendedName>
        <fullName evidence="4">SHOCT domain-containing protein</fullName>
    </recommendedName>
</protein>
<evidence type="ECO:0000313" key="2">
    <source>
        <dbReference type="EMBL" id="EAS45168.1"/>
    </source>
</evidence>
<keyword evidence="1" id="KW-0472">Membrane</keyword>
<dbReference type="HOGENOM" id="CLU_159099_3_0_6"/>
<reference evidence="2 3" key="1">
    <citation type="submission" date="2006-03" db="EMBL/GenBank/DDBJ databases">
        <authorList>
            <person name="Bartlett D.H."/>
            <person name="Valle G."/>
            <person name="Lauro F.M."/>
            <person name="Vezzi A."/>
            <person name="Simonato F."/>
            <person name="Eloe E."/>
            <person name="Vitulo N."/>
            <person name="Stratton T.K."/>
            <person name="D'angelo M."/>
            <person name="Ferriera S."/>
            <person name="Johnson J."/>
            <person name="Kravitz S."/>
            <person name="Beeson K."/>
            <person name="Sutton G."/>
            <person name="Rogers Y."/>
            <person name="Friedman R."/>
            <person name="Frazier M."/>
            <person name="Venter J.C."/>
        </authorList>
    </citation>
    <scope>NUCLEOTIDE SEQUENCE [LARGE SCALE GENOMIC DNA]</scope>
    <source>
        <strain evidence="2 3">3TCK</strain>
    </source>
</reference>
<organism evidence="2 3">
    <name type="scientific">Photobacterium profundum 3TCK</name>
    <dbReference type="NCBI Taxonomy" id="314280"/>
    <lineage>
        <taxon>Bacteria</taxon>
        <taxon>Pseudomonadati</taxon>
        <taxon>Pseudomonadota</taxon>
        <taxon>Gammaproteobacteria</taxon>
        <taxon>Vibrionales</taxon>
        <taxon>Vibrionaceae</taxon>
        <taxon>Photobacterium</taxon>
    </lineage>
</organism>